<proteinExistence type="predicted"/>
<dbReference type="PIRSF" id="PIRSF032285">
    <property type="entry name" value="UCP032285"/>
    <property type="match status" value="1"/>
</dbReference>
<reference evidence="1" key="1">
    <citation type="submission" date="2020-11" db="EMBL/GenBank/DDBJ databases">
        <authorList>
            <person name="Kim M.K."/>
        </authorList>
    </citation>
    <scope>NUCLEOTIDE SEQUENCE</scope>
    <source>
        <strain evidence="1">BT350</strain>
    </source>
</reference>
<evidence type="ECO:0000313" key="2">
    <source>
        <dbReference type="Proteomes" id="UP000599312"/>
    </source>
</evidence>
<gene>
    <name evidence="1" type="ORF">I2H38_10365</name>
</gene>
<protein>
    <submittedName>
        <fullName evidence="1">MepB family protein</fullName>
    </submittedName>
</protein>
<name>A0A931BSD4_9HYPH</name>
<dbReference type="EMBL" id="JADQDO010000004">
    <property type="protein sequence ID" value="MBF9233778.1"/>
    <property type="molecule type" value="Genomic_DNA"/>
</dbReference>
<dbReference type="InterPro" id="IPR038231">
    <property type="entry name" value="MepB-like_sf"/>
</dbReference>
<keyword evidence="2" id="KW-1185">Reference proteome</keyword>
<dbReference type="Gene3D" id="3.40.1350.140">
    <property type="entry name" value="MepB-like"/>
    <property type="match status" value="1"/>
</dbReference>
<evidence type="ECO:0000313" key="1">
    <source>
        <dbReference type="EMBL" id="MBF9233778.1"/>
    </source>
</evidence>
<dbReference type="Pfam" id="PF08877">
    <property type="entry name" value="MepB-like"/>
    <property type="match status" value="1"/>
</dbReference>
<dbReference type="InterPro" id="IPR011235">
    <property type="entry name" value="MepB-like"/>
</dbReference>
<sequence length="171" mass="19366">MIHPDLLTAVMLVYAPNGLECSEPKREQESAEYGAYTLELSGLALRFRVSKITPTKVGQFVTLWKRVGDGPIQPFDASDPVDFFVISCRKDRRLGQFVFPKSVLCERDIVARNGKGGKRAIRIYPPWDGPTGRQALQTQNWQLNYFLETPEDRPLDHARARTLYGLQPASE</sequence>
<organism evidence="1 2">
    <name type="scientific">Microvirga alba</name>
    <dbReference type="NCBI Taxonomy" id="2791025"/>
    <lineage>
        <taxon>Bacteria</taxon>
        <taxon>Pseudomonadati</taxon>
        <taxon>Pseudomonadota</taxon>
        <taxon>Alphaproteobacteria</taxon>
        <taxon>Hyphomicrobiales</taxon>
        <taxon>Methylobacteriaceae</taxon>
        <taxon>Microvirga</taxon>
    </lineage>
</organism>
<dbReference type="AlphaFoldDB" id="A0A931BSD4"/>
<accession>A0A931BSD4</accession>
<comment type="caution">
    <text evidence="1">The sequence shown here is derived from an EMBL/GenBank/DDBJ whole genome shotgun (WGS) entry which is preliminary data.</text>
</comment>
<dbReference type="Proteomes" id="UP000599312">
    <property type="component" value="Unassembled WGS sequence"/>
</dbReference>